<protein>
    <submittedName>
        <fullName evidence="1">Uncharacterized protein</fullName>
    </submittedName>
</protein>
<evidence type="ECO:0000313" key="2">
    <source>
        <dbReference type="Proteomes" id="UP000190339"/>
    </source>
</evidence>
<organism evidence="1 2">
    <name type="scientific">Maribacter arcticus</name>
    <dbReference type="NCBI Taxonomy" id="561365"/>
    <lineage>
        <taxon>Bacteria</taxon>
        <taxon>Pseudomonadati</taxon>
        <taxon>Bacteroidota</taxon>
        <taxon>Flavobacteriia</taxon>
        <taxon>Flavobacteriales</taxon>
        <taxon>Flavobacteriaceae</taxon>
        <taxon>Maribacter</taxon>
    </lineage>
</organism>
<sequence>MGTPLILILHESSFNNLKDNNINIISNQKLKKQIANHYDNIVTIMLRVENDLDAYKTYSTLKPYFLKYFSHENIKSKFKAADFNPKDYYDYDMNLNALILTDTLGLKKDSAFKIDLAESITFTGFKIEMYANFLAEIYKLNESITQELQRIN</sequence>
<reference evidence="2" key="1">
    <citation type="submission" date="2017-02" db="EMBL/GenBank/DDBJ databases">
        <authorList>
            <person name="Varghese N."/>
            <person name="Submissions S."/>
        </authorList>
    </citation>
    <scope>NUCLEOTIDE SEQUENCE [LARGE SCALE GENOMIC DNA]</scope>
    <source>
        <strain evidence="2">DSM 23546</strain>
    </source>
</reference>
<keyword evidence="2" id="KW-1185">Reference proteome</keyword>
<name>A0A1T5CV78_9FLAO</name>
<accession>A0A1T5CV78</accession>
<dbReference type="EMBL" id="FUYL01000007">
    <property type="protein sequence ID" value="SKB63110.1"/>
    <property type="molecule type" value="Genomic_DNA"/>
</dbReference>
<dbReference type="AlphaFoldDB" id="A0A1T5CV78"/>
<proteinExistence type="predicted"/>
<evidence type="ECO:0000313" key="1">
    <source>
        <dbReference type="EMBL" id="SKB63110.1"/>
    </source>
</evidence>
<gene>
    <name evidence="1" type="ORF">SAMN05660866_02497</name>
</gene>
<dbReference type="Proteomes" id="UP000190339">
    <property type="component" value="Unassembled WGS sequence"/>
</dbReference>
<dbReference type="STRING" id="561365.SAMN05660866_02497"/>